<dbReference type="InterPro" id="IPR017871">
    <property type="entry name" value="ABC_transporter-like_CS"/>
</dbReference>
<keyword evidence="6" id="KW-1185">Reference proteome</keyword>
<keyword evidence="1" id="KW-0547">Nucleotide-binding</keyword>
<sequence>MPNLINFESVTAHVPGDAARVLLDRVSLGVAAGDRIGVVGLNGGGKTTLLEVLTGTREPDGGRVSRQRDLRIAVVTQNTELPAGARVRDVVLGRRATGAEHEWAADPQVREVLAGLEITERSGRGTSIGTERSGRGTSIGTERSGRGTSIGTERSGRGTSIGTDLERSVDGMSGGERRRVALAAALIGSADGEADLVVLDEPTNHLDVEGIAWLAEYLVNRRRAVVVVTHDRWFLDAVCDRTWEVANGRVEAYTGGYADWVYARAERARQADAAEERRRNLARKELAWLRRGAPARTSKPRFRIEAAEALIAAEPDPRNAPELMAFASARLGKTVLELEDASLRVAGRELLNGVTWRLGPGDRIGLVGVNGSGKTTLLRALAGERALDGGRLVTGKTVRLAHLTQELRDVPGELRVLEAVEQVANYVRLGRDEMSASSVLERLGFPASRQWTPVAELSGGERRRLQLTRLLMDEPNVLLLDEPTNDLDIDTLQRLEDLLDGWPGTMVVVSHDRYLIERVCDTVVALFGDGRITHLPGGIEEYLARNALAKRAPSSAPAGDRARRASPGAADSPAPVTPSGAKPGARPSPAPPGTSAAARRDAQKEARRLERRLEVLADRETALHKALAEAATEPAKLLELDAELRALVSERATVEEEWLLAAETAEG</sequence>
<proteinExistence type="predicted"/>
<dbReference type="RefSeq" id="WP_345702685.1">
    <property type="nucleotide sequence ID" value="NZ_BAABJP010000007.1"/>
</dbReference>
<feature type="compositionally biased region" description="Polar residues" evidence="3">
    <location>
        <begin position="124"/>
        <end position="162"/>
    </location>
</feature>
<organism evidence="5 6">
    <name type="scientific">Pseudonocardia eucalypti</name>
    <dbReference type="NCBI Taxonomy" id="648755"/>
    <lineage>
        <taxon>Bacteria</taxon>
        <taxon>Bacillati</taxon>
        <taxon>Actinomycetota</taxon>
        <taxon>Actinomycetes</taxon>
        <taxon>Pseudonocardiales</taxon>
        <taxon>Pseudonocardiaceae</taxon>
        <taxon>Pseudonocardia</taxon>
    </lineage>
</organism>
<keyword evidence="2 5" id="KW-0067">ATP-binding</keyword>
<dbReference type="GO" id="GO:0005524">
    <property type="term" value="F:ATP binding"/>
    <property type="evidence" value="ECO:0007669"/>
    <property type="project" value="UniProtKB-KW"/>
</dbReference>
<dbReference type="InterPro" id="IPR027417">
    <property type="entry name" value="P-loop_NTPase"/>
</dbReference>
<accession>A0ABP9PSF3</accession>
<dbReference type="PROSITE" id="PS50893">
    <property type="entry name" value="ABC_TRANSPORTER_2"/>
    <property type="match status" value="2"/>
</dbReference>
<dbReference type="SUPFAM" id="SSF52540">
    <property type="entry name" value="P-loop containing nucleoside triphosphate hydrolases"/>
    <property type="match status" value="2"/>
</dbReference>
<dbReference type="Gene3D" id="3.40.50.300">
    <property type="entry name" value="P-loop containing nucleotide triphosphate hydrolases"/>
    <property type="match status" value="2"/>
</dbReference>
<dbReference type="Pfam" id="PF00005">
    <property type="entry name" value="ABC_tran"/>
    <property type="match status" value="2"/>
</dbReference>
<protein>
    <submittedName>
        <fullName evidence="5">ABC-F family ATP-binding cassette domain-containing protein</fullName>
    </submittedName>
</protein>
<evidence type="ECO:0000313" key="6">
    <source>
        <dbReference type="Proteomes" id="UP001428817"/>
    </source>
</evidence>
<dbReference type="PANTHER" id="PTHR42855:SF1">
    <property type="entry name" value="ABC TRANSPORTER DOMAIN-CONTAINING PROTEIN"/>
    <property type="match status" value="1"/>
</dbReference>
<dbReference type="PROSITE" id="PS00211">
    <property type="entry name" value="ABC_TRANSPORTER_1"/>
    <property type="match status" value="1"/>
</dbReference>
<dbReference type="Pfam" id="PF12848">
    <property type="entry name" value="ABC_tran_Xtn"/>
    <property type="match status" value="1"/>
</dbReference>
<dbReference type="Proteomes" id="UP001428817">
    <property type="component" value="Unassembled WGS sequence"/>
</dbReference>
<dbReference type="SMART" id="SM00382">
    <property type="entry name" value="AAA"/>
    <property type="match status" value="2"/>
</dbReference>
<name>A0ABP9PSF3_9PSEU</name>
<dbReference type="InterPro" id="IPR051309">
    <property type="entry name" value="ABCF_ATPase"/>
</dbReference>
<dbReference type="EMBL" id="BAABJP010000007">
    <property type="protein sequence ID" value="GAA5151432.1"/>
    <property type="molecule type" value="Genomic_DNA"/>
</dbReference>
<dbReference type="PANTHER" id="PTHR42855">
    <property type="entry name" value="ABC TRANSPORTER ATP-BINDING SUBUNIT"/>
    <property type="match status" value="1"/>
</dbReference>
<reference evidence="6" key="1">
    <citation type="journal article" date="2019" name="Int. J. Syst. Evol. Microbiol.">
        <title>The Global Catalogue of Microorganisms (GCM) 10K type strain sequencing project: providing services to taxonomists for standard genome sequencing and annotation.</title>
        <authorList>
            <consortium name="The Broad Institute Genomics Platform"/>
            <consortium name="The Broad Institute Genome Sequencing Center for Infectious Disease"/>
            <person name="Wu L."/>
            <person name="Ma J."/>
        </authorList>
    </citation>
    <scope>NUCLEOTIDE SEQUENCE [LARGE SCALE GENOMIC DNA]</scope>
    <source>
        <strain evidence="6">JCM 18303</strain>
    </source>
</reference>
<comment type="caution">
    <text evidence="5">The sequence shown here is derived from an EMBL/GenBank/DDBJ whole genome shotgun (WGS) entry which is preliminary data.</text>
</comment>
<evidence type="ECO:0000313" key="5">
    <source>
        <dbReference type="EMBL" id="GAA5151432.1"/>
    </source>
</evidence>
<feature type="domain" description="ABC transporter" evidence="4">
    <location>
        <begin position="5"/>
        <end position="272"/>
    </location>
</feature>
<dbReference type="InterPro" id="IPR032781">
    <property type="entry name" value="ABC_tran_Xtn"/>
</dbReference>
<feature type="region of interest" description="Disordered" evidence="3">
    <location>
        <begin position="120"/>
        <end position="172"/>
    </location>
</feature>
<dbReference type="CDD" id="cd03221">
    <property type="entry name" value="ABCF_EF-3"/>
    <property type="match status" value="2"/>
</dbReference>
<dbReference type="InterPro" id="IPR003439">
    <property type="entry name" value="ABC_transporter-like_ATP-bd"/>
</dbReference>
<feature type="region of interest" description="Disordered" evidence="3">
    <location>
        <begin position="551"/>
        <end position="605"/>
    </location>
</feature>
<dbReference type="InterPro" id="IPR003593">
    <property type="entry name" value="AAA+_ATPase"/>
</dbReference>
<evidence type="ECO:0000256" key="1">
    <source>
        <dbReference type="ARBA" id="ARBA00022741"/>
    </source>
</evidence>
<evidence type="ECO:0000259" key="4">
    <source>
        <dbReference type="PROSITE" id="PS50893"/>
    </source>
</evidence>
<evidence type="ECO:0000256" key="3">
    <source>
        <dbReference type="SAM" id="MobiDB-lite"/>
    </source>
</evidence>
<evidence type="ECO:0000256" key="2">
    <source>
        <dbReference type="ARBA" id="ARBA00022840"/>
    </source>
</evidence>
<feature type="domain" description="ABC transporter" evidence="4">
    <location>
        <begin position="336"/>
        <end position="561"/>
    </location>
</feature>
<gene>
    <name evidence="5" type="ORF">GCM10023321_18480</name>
</gene>